<proteinExistence type="predicted"/>
<dbReference type="InterPro" id="IPR036097">
    <property type="entry name" value="HisK_dim/P_sf"/>
</dbReference>
<dbReference type="Gene3D" id="1.10.287.970">
    <property type="entry name" value="His Kinase A (phosphoacceptor) domain"/>
    <property type="match status" value="1"/>
</dbReference>
<dbReference type="SMART" id="SM00388">
    <property type="entry name" value="HisKA"/>
    <property type="match status" value="1"/>
</dbReference>
<evidence type="ECO:0000256" key="5">
    <source>
        <dbReference type="ARBA" id="ARBA00022553"/>
    </source>
</evidence>
<keyword evidence="12 14" id="KW-0902">Two-component regulatory system</keyword>
<organism evidence="25 26">
    <name type="scientific">Vibrio comitans NBRC 102076</name>
    <dbReference type="NCBI Taxonomy" id="1219078"/>
    <lineage>
        <taxon>Bacteria</taxon>
        <taxon>Pseudomonadati</taxon>
        <taxon>Pseudomonadota</taxon>
        <taxon>Gammaproteobacteria</taxon>
        <taxon>Vibrionales</taxon>
        <taxon>Vibrionaceae</taxon>
        <taxon>Vibrio</taxon>
    </lineage>
</organism>
<comment type="catalytic activity">
    <reaction evidence="1 14">
        <text>ATP + protein L-histidine = ADP + protein N-phospho-L-histidine.</text>
        <dbReference type="EC" id="2.7.13.3"/>
    </reaction>
</comment>
<dbReference type="FunFam" id="3.30.565.10:FF:000010">
    <property type="entry name" value="Sensor histidine kinase RcsC"/>
    <property type="match status" value="1"/>
</dbReference>
<dbReference type="PROSITE" id="PS50894">
    <property type="entry name" value="HPT"/>
    <property type="match status" value="1"/>
</dbReference>
<sequence>MDCLMKQLKTYSQYYVDLLVKLGIYRFSFLIAVALITLAILVQLGISWVLGEEFEYKHMLRSLAFGLIMTPWAVYFISIVVEQLEESRRRLSKLVSKLSDMRERDLELNNQLTQNLDKLNLEMKERLSAEESREQAMLDLEHEVIQREVTQIALSERTALLRSFIDACPDLFYYRTADGVFSGCNQAVEKLTGKKEKELVGLTPWQVYKKEIAQQIVETDQIVFENKEELIYEQWLEYPDGRKAYFELRKVPFFNKDGQHLGLVGFGRDITERKLNEKSLEKASRDKTTFISTISHELRTPLNGIVGLSRMLLGTSLDKEQRQYMQTINVSAITLGHIFNDIIDIDKFDRNKLELVPSELNFNDFVTELDSLSRLMAEQKSLRFELERLTDMPDSIVVDATRLRQVLWNLISNAMKFTAEGGVFVNVSADPTDDNQIAIRFEIEDTGVGIPESELKKIFAMYYQVKSKEGNLHAVGTGIGLAVSQSLIRKMGGDIYVNSELGHGSTFTVEIIVPRGKGLTAIVESPEPQQRPLSIFMIEDIELNITVARSLINSFGHSVDVAMTGQEALSKFEPTKYDIVLLDIQLPDMTGFDIAKELQSRYTNLPPIVALTANLVKDKTAYREAGMQDAISKPLSAKALRKILKKLCYLDDQSVEEKTHATKSVLEDTTVEQVVTDELVDKEMLTSYIEIVGKKPVLDSVELFKEMMPEYVAILDSNLVARDQEAIVSEAHKIKGAAGSVGLKRIQMVAQQAQSPELPAWWENINDWIDEIKTSYLSDIDVLKDWIEQEFDK</sequence>
<evidence type="ECO:0000256" key="10">
    <source>
        <dbReference type="ARBA" id="ARBA00022840"/>
    </source>
</evidence>
<evidence type="ECO:0000256" key="6">
    <source>
        <dbReference type="ARBA" id="ARBA00022679"/>
    </source>
</evidence>
<evidence type="ECO:0000256" key="12">
    <source>
        <dbReference type="ARBA" id="ARBA00023012"/>
    </source>
</evidence>
<dbReference type="SMART" id="SM00091">
    <property type="entry name" value="PAS"/>
    <property type="match status" value="1"/>
</dbReference>
<evidence type="ECO:0000256" key="4">
    <source>
        <dbReference type="ARBA" id="ARBA00022519"/>
    </source>
</evidence>
<evidence type="ECO:0000256" key="14">
    <source>
        <dbReference type="PIRNR" id="PIRNR003182"/>
    </source>
</evidence>
<dbReference type="EC" id="2.7.13.3" evidence="14"/>
<gene>
    <name evidence="25" type="ORF">VCO01S_14930</name>
</gene>
<keyword evidence="5 15" id="KW-0597">Phosphoprotein</keyword>
<dbReference type="PANTHER" id="PTHR43047">
    <property type="entry name" value="TWO-COMPONENT HISTIDINE PROTEIN KINASE"/>
    <property type="match status" value="1"/>
</dbReference>
<dbReference type="SMART" id="SM00448">
    <property type="entry name" value="REC"/>
    <property type="match status" value="1"/>
</dbReference>
<feature type="modified residue" description="Phosphohistidine" evidence="15 16">
    <location>
        <position position="732"/>
    </location>
</feature>
<dbReference type="InterPro" id="IPR013656">
    <property type="entry name" value="PAS_4"/>
</dbReference>
<evidence type="ECO:0000256" key="3">
    <source>
        <dbReference type="ARBA" id="ARBA00022475"/>
    </source>
</evidence>
<dbReference type="InterPro" id="IPR000700">
    <property type="entry name" value="PAS-assoc_C"/>
</dbReference>
<dbReference type="CDD" id="cd17546">
    <property type="entry name" value="REC_hyHK_CKI1_RcsC-like"/>
    <property type="match status" value="1"/>
</dbReference>
<dbReference type="Pfam" id="PF00072">
    <property type="entry name" value="Response_reg"/>
    <property type="match status" value="1"/>
</dbReference>
<evidence type="ECO:0000259" key="22">
    <source>
        <dbReference type="PROSITE" id="PS50112"/>
    </source>
</evidence>
<evidence type="ECO:0000256" key="8">
    <source>
        <dbReference type="ARBA" id="ARBA00022777"/>
    </source>
</evidence>
<evidence type="ECO:0000256" key="1">
    <source>
        <dbReference type="ARBA" id="ARBA00000085"/>
    </source>
</evidence>
<feature type="transmembrane region" description="Helical" evidence="19">
    <location>
        <begin position="62"/>
        <end position="81"/>
    </location>
</feature>
<evidence type="ECO:0000313" key="26">
    <source>
        <dbReference type="Proteomes" id="UP000318242"/>
    </source>
</evidence>
<evidence type="ECO:0000256" key="17">
    <source>
        <dbReference type="PROSITE-ProRule" id="PRU00169"/>
    </source>
</evidence>
<dbReference type="Gene3D" id="3.30.450.20">
    <property type="entry name" value="PAS domain"/>
    <property type="match status" value="1"/>
</dbReference>
<keyword evidence="4 14" id="KW-0997">Cell inner membrane</keyword>
<evidence type="ECO:0000256" key="7">
    <source>
        <dbReference type="ARBA" id="ARBA00022692"/>
    </source>
</evidence>
<dbReference type="InterPro" id="IPR040642">
    <property type="entry name" value="HKR_ArcB_TM"/>
</dbReference>
<dbReference type="PROSITE" id="PS50110">
    <property type="entry name" value="RESPONSE_REGULATORY"/>
    <property type="match status" value="1"/>
</dbReference>
<dbReference type="InterPro" id="IPR003594">
    <property type="entry name" value="HATPase_dom"/>
</dbReference>
<dbReference type="PROSITE" id="PS50112">
    <property type="entry name" value="PAS"/>
    <property type="match status" value="1"/>
</dbReference>
<dbReference type="NCBIfam" id="NF008302">
    <property type="entry name" value="PRK11091.1"/>
    <property type="match status" value="1"/>
</dbReference>
<reference evidence="25 26" key="1">
    <citation type="submission" date="2019-06" db="EMBL/GenBank/DDBJ databases">
        <title>Whole genome shotgun sequence of Vibrio comitans NBRC 102076.</title>
        <authorList>
            <person name="Hosoyama A."/>
            <person name="Uohara A."/>
            <person name="Ohji S."/>
            <person name="Ichikawa N."/>
        </authorList>
    </citation>
    <scope>NUCLEOTIDE SEQUENCE [LARGE SCALE GENOMIC DNA]</scope>
    <source>
        <strain evidence="25 26">NBRC 102076</strain>
    </source>
</reference>
<dbReference type="SUPFAM" id="SSF52172">
    <property type="entry name" value="CheY-like"/>
    <property type="match status" value="1"/>
</dbReference>
<dbReference type="Gene3D" id="1.20.120.160">
    <property type="entry name" value="HPT domain"/>
    <property type="match status" value="1"/>
</dbReference>
<name>A0A4Y3INJ5_9VIBR</name>
<dbReference type="PROSITE" id="PS50113">
    <property type="entry name" value="PAC"/>
    <property type="match status" value="1"/>
</dbReference>
<dbReference type="InterPro" id="IPR036890">
    <property type="entry name" value="HATPase_C_sf"/>
</dbReference>
<evidence type="ECO:0000259" key="20">
    <source>
        <dbReference type="PROSITE" id="PS50109"/>
    </source>
</evidence>
<dbReference type="PIRSF" id="PIRSF003182">
    <property type="entry name" value="ArcB"/>
    <property type="match status" value="1"/>
</dbReference>
<feature type="transmembrane region" description="Helical" evidence="19">
    <location>
        <begin position="24"/>
        <end position="50"/>
    </location>
</feature>
<dbReference type="Gene3D" id="3.40.50.2300">
    <property type="match status" value="1"/>
</dbReference>
<dbReference type="PRINTS" id="PR00344">
    <property type="entry name" value="BCTRLSENSOR"/>
</dbReference>
<dbReference type="InterPro" id="IPR000014">
    <property type="entry name" value="PAS"/>
</dbReference>
<dbReference type="PROSITE" id="PS50109">
    <property type="entry name" value="HIS_KIN"/>
    <property type="match status" value="1"/>
</dbReference>
<feature type="domain" description="HPt" evidence="24">
    <location>
        <begin position="693"/>
        <end position="786"/>
    </location>
</feature>
<dbReference type="Gene3D" id="1.10.287.130">
    <property type="match status" value="1"/>
</dbReference>
<dbReference type="GO" id="GO:0005524">
    <property type="term" value="F:ATP binding"/>
    <property type="evidence" value="ECO:0007669"/>
    <property type="project" value="UniProtKB-UniRule"/>
</dbReference>
<dbReference type="Pfam" id="PF02518">
    <property type="entry name" value="HATPase_c"/>
    <property type="match status" value="1"/>
</dbReference>
<comment type="subcellular location">
    <subcellularLocation>
        <location evidence="2 14">Cell inner membrane</location>
        <topology evidence="2 14">Multi-pass membrane protein</topology>
    </subcellularLocation>
</comment>
<dbReference type="AlphaFoldDB" id="A0A4Y3INJ5"/>
<keyword evidence="14" id="KW-0547">Nucleotide-binding</keyword>
<feature type="domain" description="PAS" evidence="22">
    <location>
        <begin position="157"/>
        <end position="201"/>
    </location>
</feature>
<dbReference type="Pfam" id="PF08448">
    <property type="entry name" value="PAS_4"/>
    <property type="match status" value="1"/>
</dbReference>
<evidence type="ECO:0000256" key="9">
    <source>
        <dbReference type="ARBA" id="ARBA00022801"/>
    </source>
</evidence>
<dbReference type="Gene3D" id="3.30.565.10">
    <property type="entry name" value="Histidine kinase-like ATPase, C-terminal domain"/>
    <property type="match status" value="1"/>
</dbReference>
<feature type="coiled-coil region" evidence="18">
    <location>
        <begin position="81"/>
        <end position="129"/>
    </location>
</feature>
<dbReference type="GO" id="GO:0000155">
    <property type="term" value="F:phosphorelay sensor kinase activity"/>
    <property type="evidence" value="ECO:0007669"/>
    <property type="project" value="UniProtKB-UniRule"/>
</dbReference>
<dbReference type="Proteomes" id="UP000318242">
    <property type="component" value="Unassembled WGS sequence"/>
</dbReference>
<evidence type="ECO:0000256" key="16">
    <source>
        <dbReference type="PROSITE-ProRule" id="PRU00110"/>
    </source>
</evidence>
<keyword evidence="8 14" id="KW-0418">Kinase</keyword>
<feature type="domain" description="PAC" evidence="23">
    <location>
        <begin position="230"/>
        <end position="282"/>
    </location>
</feature>
<dbReference type="SMART" id="SM00387">
    <property type="entry name" value="HATPase_c"/>
    <property type="match status" value="1"/>
</dbReference>
<evidence type="ECO:0000256" key="15">
    <source>
        <dbReference type="PIRSR" id="PIRSR003182-50"/>
    </source>
</evidence>
<keyword evidence="11 19" id="KW-1133">Transmembrane helix</keyword>
<feature type="domain" description="Response regulatory" evidence="21">
    <location>
        <begin position="534"/>
        <end position="648"/>
    </location>
</feature>
<evidence type="ECO:0000256" key="11">
    <source>
        <dbReference type="ARBA" id="ARBA00022989"/>
    </source>
</evidence>
<evidence type="ECO:0000313" key="25">
    <source>
        <dbReference type="EMBL" id="GEA60300.1"/>
    </source>
</evidence>
<keyword evidence="10 14" id="KW-0067">ATP-binding</keyword>
<feature type="modified residue" description="Phosphohistidine; by autocatalysis" evidence="15">
    <location>
        <position position="296"/>
    </location>
</feature>
<dbReference type="InterPro" id="IPR036641">
    <property type="entry name" value="HPT_dom_sf"/>
</dbReference>
<evidence type="ECO:0000256" key="18">
    <source>
        <dbReference type="SAM" id="Coils"/>
    </source>
</evidence>
<evidence type="ECO:0000259" key="23">
    <source>
        <dbReference type="PROSITE" id="PS50113"/>
    </source>
</evidence>
<dbReference type="InterPro" id="IPR035965">
    <property type="entry name" value="PAS-like_dom_sf"/>
</dbReference>
<evidence type="ECO:0000256" key="2">
    <source>
        <dbReference type="ARBA" id="ARBA00004429"/>
    </source>
</evidence>
<keyword evidence="26" id="KW-1185">Reference proteome</keyword>
<keyword evidence="6 14" id="KW-0808">Transferase</keyword>
<keyword evidence="18" id="KW-0175">Coiled coil</keyword>
<dbReference type="InterPro" id="IPR001789">
    <property type="entry name" value="Sig_transdc_resp-reg_receiver"/>
</dbReference>
<keyword evidence="14" id="KW-0805">Transcription regulation</keyword>
<dbReference type="InterPro" id="IPR003661">
    <property type="entry name" value="HisK_dim/P_dom"/>
</dbReference>
<accession>A0A4Y3INJ5</accession>
<keyword evidence="13 14" id="KW-0472">Membrane</keyword>
<dbReference type="SUPFAM" id="SSF55874">
    <property type="entry name" value="ATPase domain of HSP90 chaperone/DNA topoisomerase II/histidine kinase"/>
    <property type="match status" value="1"/>
</dbReference>
<comment type="caution">
    <text evidence="25">The sequence shown here is derived from an EMBL/GenBank/DDBJ whole genome shotgun (WGS) entry which is preliminary data.</text>
</comment>
<comment type="PTM">
    <text evidence="15">Activation requires a sequential transfer of a phosphate group from a His in the primary transmitter domain, to an Asp in the receiver domain and to a His in the secondary transmitter domain.</text>
</comment>
<dbReference type="InterPro" id="IPR004358">
    <property type="entry name" value="Sig_transdc_His_kin-like_C"/>
</dbReference>
<dbReference type="InterPro" id="IPR005467">
    <property type="entry name" value="His_kinase_dom"/>
</dbReference>
<dbReference type="GO" id="GO:0016787">
    <property type="term" value="F:hydrolase activity"/>
    <property type="evidence" value="ECO:0007669"/>
    <property type="project" value="UniProtKB-KW"/>
</dbReference>
<dbReference type="EMBL" id="BJLH01000006">
    <property type="protein sequence ID" value="GEA60300.1"/>
    <property type="molecule type" value="Genomic_DNA"/>
</dbReference>
<keyword evidence="3 14" id="KW-1003">Cell membrane</keyword>
<dbReference type="CDD" id="cd00082">
    <property type="entry name" value="HisKA"/>
    <property type="match status" value="1"/>
</dbReference>
<dbReference type="InterPro" id="IPR014409">
    <property type="entry name" value="Sig_transdc_His_kin_hyb_ArcB"/>
</dbReference>
<keyword evidence="7 19" id="KW-0812">Transmembrane</keyword>
<feature type="modified residue" description="4-aspartylphosphate" evidence="15 17">
    <location>
        <position position="583"/>
    </location>
</feature>
<dbReference type="GO" id="GO:0005886">
    <property type="term" value="C:plasma membrane"/>
    <property type="evidence" value="ECO:0007669"/>
    <property type="project" value="UniProtKB-SubCell"/>
</dbReference>
<keyword evidence="14" id="KW-0804">Transcription</keyword>
<dbReference type="Pfam" id="PF18415">
    <property type="entry name" value="HKR_ArcB_TM"/>
    <property type="match status" value="1"/>
</dbReference>
<evidence type="ECO:0000256" key="13">
    <source>
        <dbReference type="ARBA" id="ARBA00023136"/>
    </source>
</evidence>
<dbReference type="CDD" id="cd00088">
    <property type="entry name" value="HPT"/>
    <property type="match status" value="1"/>
</dbReference>
<keyword evidence="9" id="KW-0378">Hydrolase</keyword>
<dbReference type="SUPFAM" id="SSF47384">
    <property type="entry name" value="Homodimeric domain of signal transducing histidine kinase"/>
    <property type="match status" value="1"/>
</dbReference>
<feature type="domain" description="Histidine kinase" evidence="20">
    <location>
        <begin position="293"/>
        <end position="515"/>
    </location>
</feature>
<dbReference type="NCBIfam" id="TIGR00229">
    <property type="entry name" value="sensory_box"/>
    <property type="match status" value="1"/>
</dbReference>
<dbReference type="InterPro" id="IPR008207">
    <property type="entry name" value="Sig_transdc_His_kin_Hpt_dom"/>
</dbReference>
<dbReference type="InterPro" id="IPR011006">
    <property type="entry name" value="CheY-like_superfamily"/>
</dbReference>
<dbReference type="SUPFAM" id="SSF47226">
    <property type="entry name" value="Histidine-containing phosphotransfer domain, HPT domain"/>
    <property type="match status" value="1"/>
</dbReference>
<dbReference type="InterPro" id="IPR027460">
    <property type="entry name" value="ArcB_TM_sf"/>
</dbReference>
<evidence type="ECO:0000259" key="24">
    <source>
        <dbReference type="PROSITE" id="PS50894"/>
    </source>
</evidence>
<evidence type="ECO:0000256" key="19">
    <source>
        <dbReference type="SAM" id="Phobius"/>
    </source>
</evidence>
<evidence type="ECO:0000259" key="21">
    <source>
        <dbReference type="PROSITE" id="PS50110"/>
    </source>
</evidence>
<dbReference type="SMART" id="SM00073">
    <property type="entry name" value="HPT"/>
    <property type="match status" value="1"/>
</dbReference>
<dbReference type="Pfam" id="PF00512">
    <property type="entry name" value="HisKA"/>
    <property type="match status" value="1"/>
</dbReference>
<dbReference type="Pfam" id="PF01627">
    <property type="entry name" value="Hpt"/>
    <property type="match status" value="1"/>
</dbReference>
<dbReference type="CDD" id="cd16922">
    <property type="entry name" value="HATPase_EvgS-ArcB-TorS-like"/>
    <property type="match status" value="1"/>
</dbReference>
<dbReference type="SUPFAM" id="SSF55785">
    <property type="entry name" value="PYP-like sensor domain (PAS domain)"/>
    <property type="match status" value="1"/>
</dbReference>
<dbReference type="CDD" id="cd00130">
    <property type="entry name" value="PAS"/>
    <property type="match status" value="1"/>
</dbReference>
<protein>
    <recommendedName>
        <fullName evidence="14">Aerobic respiration control sensor protein</fullName>
        <ecNumber evidence="14">2.7.13.3</ecNumber>
    </recommendedName>
</protein>